<dbReference type="EMBL" id="JANRMS010000207">
    <property type="protein sequence ID" value="KAJ3544194.1"/>
    <property type="molecule type" value="Genomic_DNA"/>
</dbReference>
<protein>
    <submittedName>
        <fullName evidence="1">Uncharacterized protein</fullName>
    </submittedName>
</protein>
<keyword evidence="2" id="KW-1185">Reference proteome</keyword>
<organism evidence="1 2">
    <name type="scientific">Fusarium decemcellulare</name>
    <dbReference type="NCBI Taxonomy" id="57161"/>
    <lineage>
        <taxon>Eukaryota</taxon>
        <taxon>Fungi</taxon>
        <taxon>Dikarya</taxon>
        <taxon>Ascomycota</taxon>
        <taxon>Pezizomycotina</taxon>
        <taxon>Sordariomycetes</taxon>
        <taxon>Hypocreomycetidae</taxon>
        <taxon>Hypocreales</taxon>
        <taxon>Nectriaceae</taxon>
        <taxon>Fusarium</taxon>
        <taxon>Fusarium decemcellulare species complex</taxon>
    </lineage>
</organism>
<accession>A0ACC1SPW9</accession>
<proteinExistence type="predicted"/>
<name>A0ACC1SPW9_9HYPO</name>
<sequence>MRNELETKLFSEFPDLYETLQYKQIECLDGWYDIIYRLSADIANLVSQSEDLDPKVYTVFQVKEKFGALRFYMFRIVDGETLTLSQNFRQWQNTPPGGNELDLKLAAVNRGQKARIVKPG</sequence>
<reference evidence="1" key="1">
    <citation type="submission" date="2022-08" db="EMBL/GenBank/DDBJ databases">
        <title>Genome Sequence of Fusarium decemcellulare.</title>
        <authorList>
            <person name="Buettner E."/>
        </authorList>
    </citation>
    <scope>NUCLEOTIDE SEQUENCE</scope>
    <source>
        <strain evidence="1">Babe19</strain>
    </source>
</reference>
<evidence type="ECO:0000313" key="1">
    <source>
        <dbReference type="EMBL" id="KAJ3544194.1"/>
    </source>
</evidence>
<dbReference type="Proteomes" id="UP001148629">
    <property type="component" value="Unassembled WGS sequence"/>
</dbReference>
<comment type="caution">
    <text evidence="1">The sequence shown here is derived from an EMBL/GenBank/DDBJ whole genome shotgun (WGS) entry which is preliminary data.</text>
</comment>
<gene>
    <name evidence="1" type="ORF">NM208_g3189</name>
</gene>
<evidence type="ECO:0000313" key="2">
    <source>
        <dbReference type="Proteomes" id="UP001148629"/>
    </source>
</evidence>